<evidence type="ECO:0000313" key="12">
    <source>
        <dbReference type="Proteomes" id="UP001597044"/>
    </source>
</evidence>
<dbReference type="InterPro" id="IPR015813">
    <property type="entry name" value="Pyrv/PenolPyrv_kinase-like_dom"/>
</dbReference>
<keyword evidence="12" id="KW-1185">Reference proteome</keyword>
<evidence type="ECO:0000256" key="2">
    <source>
        <dbReference type="ARBA" id="ARBA00008346"/>
    </source>
</evidence>
<feature type="active site" evidence="9">
    <location>
        <position position="594"/>
    </location>
</feature>
<evidence type="ECO:0000256" key="5">
    <source>
        <dbReference type="ARBA" id="ARBA00022842"/>
    </source>
</evidence>
<proteinExistence type="inferred from homology"/>
<dbReference type="SUPFAM" id="SSF51621">
    <property type="entry name" value="Phosphoenolpyruvate/pyruvate domain"/>
    <property type="match status" value="1"/>
</dbReference>
<sequence>MKKSLNDNDKALRARVRLFGNLLGEVLKEQTGDHVFDTVETLRRGFIKLRTQHSPKLYAKLMTLVRSLDPATLNFVVRAYNLYFSLVNIAEENHMHQQRRKQVRRDSHLWQGSFNDTMHEFANQNMSPDDLQTLLNRLIYMPVFTAHPTEAKRRTVMDLQRKIFLICVEMDRPNASGVDRDHLLRQAKSVILSLLKTNGVRTTRPEVHDEIRLGLYYFSASIFDAVPQAYRHLERAVDTVFNEKNPQSPVTVPSLFRFGTWIGGDRDGNPHVTHEITRFAVCSATQTILQEYLDRLASLDRVLTHSSQLCPEINYDALGLHQDAADFDLSSVDRSVNEAFAEEPYRFKLHIIRQRLQHYLDYISAIQDKKVITLSALAYANKDSFLDDLYRIRDVLIATGDRLLADGEVKDLIRLAETFGWHLCKLDVRQESTRHSNTVADILKQLQPGTDYLALDETGRMALLTKLIGSSHKAIDMAALPAESAETLMVFKVKRELIDIISRDCFGTYVISMTHEASHVMEVMFLAVLAGLAGKRDAKWFCDIQISPLFETIEDLQQIEEVLSVLFENPVYRELLRVSGDLQEAMLGYSDSCKDGGSLASVWSLYNAQKRVLSITQKNGIECRLFHGRGGTVARGGGPTHESILSLPAGTVEGQIKFTEQGEVLSSKYSNTETAIYEITMGATGLMKASAHLVMGHKSAPAEHEQVVAELAAFGEKAYRELTDDTPFFFNYFFEATPVRELGLLNIGSRPASRKVGDLSKSSVRAIPWVFGWSQSRHTLPAWFGIGSALKAWRENHKDQPELLHTLFKDWPFFHSMLRNTQLSLTKGEMTIAHGYASLVADQAQAQPIYEAIRAEYFLAFDELLQVAKAESLVEIDEYIGMSMVRRNPYLDVLNHIQIVLLRRYRDESTSEDERQRWLPPLLRTVNAIAAGMRNTG</sequence>
<dbReference type="Proteomes" id="UP001597044">
    <property type="component" value="Unassembled WGS sequence"/>
</dbReference>
<comment type="similarity">
    <text evidence="2 9">Belongs to the PEPCase type 1 family.</text>
</comment>
<evidence type="ECO:0000256" key="3">
    <source>
        <dbReference type="ARBA" id="ARBA00012305"/>
    </source>
</evidence>
<keyword evidence="5 9" id="KW-0460">Magnesium</keyword>
<keyword evidence="6 9" id="KW-0456">Lyase</keyword>
<dbReference type="InterPro" id="IPR021135">
    <property type="entry name" value="PEP_COase"/>
</dbReference>
<feature type="active site" evidence="9 10">
    <location>
        <position position="147"/>
    </location>
</feature>
<evidence type="ECO:0000256" key="8">
    <source>
        <dbReference type="ARBA" id="ARBA00048995"/>
    </source>
</evidence>
<dbReference type="EMBL" id="JBHTIT010000001">
    <property type="protein sequence ID" value="MFD0949276.1"/>
    <property type="molecule type" value="Genomic_DNA"/>
</dbReference>
<evidence type="ECO:0000256" key="9">
    <source>
        <dbReference type="HAMAP-Rule" id="MF_00595"/>
    </source>
</evidence>
<comment type="cofactor">
    <cofactor evidence="9">
        <name>Mg(2+)</name>
        <dbReference type="ChEBI" id="CHEBI:18420"/>
    </cofactor>
</comment>
<comment type="subunit">
    <text evidence="9">Homotetramer.</text>
</comment>
<dbReference type="RefSeq" id="WP_379068774.1">
    <property type="nucleotide sequence ID" value="NZ_JBHTIT010000001.1"/>
</dbReference>
<evidence type="ECO:0000256" key="4">
    <source>
        <dbReference type="ARBA" id="ARBA00022419"/>
    </source>
</evidence>
<dbReference type="PROSITE" id="PS00781">
    <property type="entry name" value="PEPCASE_1"/>
    <property type="match status" value="1"/>
</dbReference>
<dbReference type="PANTHER" id="PTHR30523">
    <property type="entry name" value="PHOSPHOENOLPYRUVATE CARBOXYLASE"/>
    <property type="match status" value="1"/>
</dbReference>
<dbReference type="InterPro" id="IPR018129">
    <property type="entry name" value="PEP_COase_Lys_AS"/>
</dbReference>
<keyword evidence="7 9" id="KW-0120">Carbon dioxide fixation</keyword>
<organism evidence="11 12">
    <name type="scientific">Paraperlucidibaca wandonensis</name>
    <dbReference type="NCBI Taxonomy" id="1268273"/>
    <lineage>
        <taxon>Bacteria</taxon>
        <taxon>Pseudomonadati</taxon>
        <taxon>Pseudomonadota</taxon>
        <taxon>Gammaproteobacteria</taxon>
        <taxon>Moraxellales</taxon>
        <taxon>Moraxellaceae</taxon>
        <taxon>Paraperlucidibaca</taxon>
    </lineage>
</organism>
<dbReference type="HAMAP" id="MF_00595">
    <property type="entry name" value="PEPcase_type1"/>
    <property type="match status" value="1"/>
</dbReference>
<protein>
    <recommendedName>
        <fullName evidence="4 9">Phosphoenolpyruvate carboxylase</fullName>
        <shortName evidence="9">PEPC</shortName>
        <shortName evidence="9">PEPCase</shortName>
        <ecNumber evidence="3 9">4.1.1.31</ecNumber>
    </recommendedName>
</protein>
<comment type="function">
    <text evidence="1 9">Forms oxaloacetate, a four-carbon dicarboxylic acid source for the tricarboxylic acid cycle.</text>
</comment>
<comment type="catalytic activity">
    <reaction evidence="8 9">
        <text>oxaloacetate + phosphate = phosphoenolpyruvate + hydrogencarbonate</text>
        <dbReference type="Rhea" id="RHEA:28370"/>
        <dbReference type="ChEBI" id="CHEBI:16452"/>
        <dbReference type="ChEBI" id="CHEBI:17544"/>
        <dbReference type="ChEBI" id="CHEBI:43474"/>
        <dbReference type="ChEBI" id="CHEBI:58702"/>
        <dbReference type="EC" id="4.1.1.31"/>
    </reaction>
</comment>
<evidence type="ECO:0000313" key="11">
    <source>
        <dbReference type="EMBL" id="MFD0949276.1"/>
    </source>
</evidence>
<dbReference type="PANTHER" id="PTHR30523:SF46">
    <property type="entry name" value="PHOSPHOENOLPYRUVATE CARBOXYLASE"/>
    <property type="match status" value="1"/>
</dbReference>
<dbReference type="Pfam" id="PF00311">
    <property type="entry name" value="PEPcase"/>
    <property type="match status" value="1"/>
</dbReference>
<dbReference type="InterPro" id="IPR022805">
    <property type="entry name" value="PEP_COase_bac/pln-type"/>
</dbReference>
<gene>
    <name evidence="9 11" type="primary">ppc</name>
    <name evidence="11" type="ORF">ACFQ0F_02535</name>
</gene>
<name>A0ABW3HDC8_9GAMM</name>
<evidence type="ECO:0000256" key="7">
    <source>
        <dbReference type="ARBA" id="ARBA00023300"/>
    </source>
</evidence>
<comment type="caution">
    <text evidence="11">The sequence shown here is derived from an EMBL/GenBank/DDBJ whole genome shotgun (WGS) entry which is preliminary data.</text>
</comment>
<dbReference type="Gene3D" id="1.20.1440.90">
    <property type="entry name" value="Phosphoenolpyruvate/pyruvate domain"/>
    <property type="match status" value="1"/>
</dbReference>
<evidence type="ECO:0000256" key="6">
    <source>
        <dbReference type="ARBA" id="ARBA00023239"/>
    </source>
</evidence>
<dbReference type="PRINTS" id="PR00150">
    <property type="entry name" value="PEPCARBXLASE"/>
</dbReference>
<dbReference type="GO" id="GO:0008964">
    <property type="term" value="F:phosphoenolpyruvate carboxylase activity"/>
    <property type="evidence" value="ECO:0007669"/>
    <property type="project" value="UniProtKB-EC"/>
</dbReference>
<dbReference type="NCBIfam" id="NF000584">
    <property type="entry name" value="PRK00009.1"/>
    <property type="match status" value="1"/>
</dbReference>
<evidence type="ECO:0000256" key="1">
    <source>
        <dbReference type="ARBA" id="ARBA00003670"/>
    </source>
</evidence>
<accession>A0ABW3HDC8</accession>
<reference evidence="12" key="1">
    <citation type="journal article" date="2019" name="Int. J. Syst. Evol. Microbiol.">
        <title>The Global Catalogue of Microorganisms (GCM) 10K type strain sequencing project: providing services to taxonomists for standard genome sequencing and annotation.</title>
        <authorList>
            <consortium name="The Broad Institute Genomics Platform"/>
            <consortium name="The Broad Institute Genome Sequencing Center for Infectious Disease"/>
            <person name="Wu L."/>
            <person name="Ma J."/>
        </authorList>
    </citation>
    <scope>NUCLEOTIDE SEQUENCE [LARGE SCALE GENOMIC DNA]</scope>
    <source>
        <strain evidence="12">CCUG 63419</strain>
    </source>
</reference>
<evidence type="ECO:0000256" key="10">
    <source>
        <dbReference type="PROSITE-ProRule" id="PRU10111"/>
    </source>
</evidence>
<dbReference type="EC" id="4.1.1.31" evidence="3 9"/>